<keyword evidence="1 10" id="KW-0820">tRNA-binding</keyword>
<keyword evidence="6 10" id="KW-0479">Metal-binding</keyword>
<feature type="binding site" evidence="10">
    <location>
        <position position="69"/>
    </location>
    <ligand>
        <name>S-adenosyl-L-methionine</name>
        <dbReference type="ChEBI" id="CHEBI:59789"/>
    </ligand>
</feature>
<dbReference type="InterPro" id="IPR002905">
    <property type="entry name" value="Trm1"/>
</dbReference>
<keyword evidence="5 10" id="KW-0819">tRNA processing</keyword>
<accession>A0A6N0NUD2</accession>
<feature type="binding site" evidence="10">
    <location>
        <position position="248"/>
    </location>
    <ligand>
        <name>Zn(2+)</name>
        <dbReference type="ChEBI" id="CHEBI:29105"/>
    </ligand>
</feature>
<evidence type="ECO:0000256" key="4">
    <source>
        <dbReference type="ARBA" id="ARBA00022691"/>
    </source>
</evidence>
<dbReference type="SUPFAM" id="SSF53335">
    <property type="entry name" value="S-adenosyl-L-methionine-dependent methyltransferases"/>
    <property type="match status" value="1"/>
</dbReference>
<keyword evidence="8 10" id="KW-0694">RNA-binding</keyword>
<proteinExistence type="inferred from homology"/>
<keyword evidence="4 10" id="KW-0949">S-adenosyl-L-methionine</keyword>
<keyword evidence="7 10" id="KW-0862">Zinc</keyword>
<name>A0A6N0NUD2_9CREN</name>
<dbReference type="PANTHER" id="PTHR10631">
    <property type="entry name" value="N 2 ,N 2 -DIMETHYLGUANOSINE TRNA METHYLTRANSFERASE"/>
    <property type="match status" value="1"/>
</dbReference>
<dbReference type="GeneID" id="55640730"/>
<feature type="binding site" evidence="10">
    <location>
        <position position="44"/>
    </location>
    <ligand>
        <name>S-adenosyl-L-methionine</name>
        <dbReference type="ChEBI" id="CHEBI:59789"/>
    </ligand>
</feature>
<dbReference type="PROSITE" id="PS51626">
    <property type="entry name" value="SAM_MT_TRM1"/>
    <property type="match status" value="1"/>
</dbReference>
<dbReference type="GO" id="GO:0002940">
    <property type="term" value="P:tRNA N2-guanine methylation"/>
    <property type="evidence" value="ECO:0007669"/>
    <property type="project" value="TreeGrafter"/>
</dbReference>
<keyword evidence="13" id="KW-1185">Reference proteome</keyword>
<feature type="binding site" evidence="10">
    <location>
        <position position="87"/>
    </location>
    <ligand>
        <name>S-adenosyl-L-methionine</name>
        <dbReference type="ChEBI" id="CHEBI:59789"/>
    </ligand>
</feature>
<gene>
    <name evidence="10" type="primary">trm1</name>
    <name evidence="12" type="ORF">GWK48_02245</name>
</gene>
<dbReference type="Proteomes" id="UP000509301">
    <property type="component" value="Chromosome"/>
</dbReference>
<evidence type="ECO:0000256" key="6">
    <source>
        <dbReference type="ARBA" id="ARBA00022723"/>
    </source>
</evidence>
<feature type="binding site" evidence="10">
    <location>
        <position position="114"/>
    </location>
    <ligand>
        <name>S-adenosyl-L-methionine</name>
        <dbReference type="ChEBI" id="CHEBI:59789"/>
    </ligand>
</feature>
<evidence type="ECO:0000256" key="2">
    <source>
        <dbReference type="ARBA" id="ARBA00022603"/>
    </source>
</evidence>
<dbReference type="AlphaFoldDB" id="A0A6N0NUD2"/>
<evidence type="ECO:0000256" key="5">
    <source>
        <dbReference type="ARBA" id="ARBA00022694"/>
    </source>
</evidence>
<evidence type="ECO:0000256" key="7">
    <source>
        <dbReference type="ARBA" id="ARBA00022833"/>
    </source>
</evidence>
<evidence type="ECO:0000256" key="1">
    <source>
        <dbReference type="ARBA" id="ARBA00022555"/>
    </source>
</evidence>
<reference evidence="12 13" key="1">
    <citation type="submission" date="2020-02" db="EMBL/GenBank/DDBJ databases">
        <title>Comparative genome analysis reveals the metabolism and evolution of the thermophilic archaeal genus Metallosphaera.</title>
        <authorList>
            <person name="Jiang C."/>
        </authorList>
    </citation>
    <scope>NUCLEOTIDE SEQUENCE [LARGE SCALE GENOMIC DNA]</scope>
    <source>
        <strain evidence="12 13">Ric-A</strain>
    </source>
</reference>
<dbReference type="InterPro" id="IPR022923">
    <property type="entry name" value="TRM1_arc_bac"/>
</dbReference>
<feature type="binding site" evidence="10">
    <location>
        <position position="262"/>
    </location>
    <ligand>
        <name>Zn(2+)</name>
        <dbReference type="ChEBI" id="CHEBI:29105"/>
    </ligand>
</feature>
<keyword evidence="3 10" id="KW-0808">Transferase</keyword>
<comment type="similarity">
    <text evidence="10 11">Belongs to the class I-like SAM-binding methyltransferase superfamily. Trm1 family.</text>
</comment>
<dbReference type="OrthoDB" id="372177at2157"/>
<dbReference type="GO" id="GO:0000049">
    <property type="term" value="F:tRNA binding"/>
    <property type="evidence" value="ECO:0007669"/>
    <property type="project" value="UniProtKB-UniRule"/>
</dbReference>
<dbReference type="FunFam" id="3.40.50.150:FF:000272">
    <property type="entry name" value="tRNA (guanine(26)-N(2))-dimethyltransferase"/>
    <property type="match status" value="1"/>
</dbReference>
<dbReference type="Gene3D" id="3.30.56.70">
    <property type="entry name" value="N2,N2-dimethylguanosine tRNA methyltransferase, C-terminal domain"/>
    <property type="match status" value="1"/>
</dbReference>
<sequence length="377" mass="42522">MRLIETVEGKARILLPDPSEYERDGRFDPAWSPVFYNPRMIFNRDLSVVVVSSISPKSVLDVMSATGVRGIRYYLESEVRGEIIFNDKNPVATELITKNIASNGVEKARVERSDANSLMHRVKVEYTDLDPFGTPAPFLQAAVSSLRRRGVLGVTATDLSALEGKSRNSCKRKYGAFCNKLSFSKEAGLRLLLAKIAMEASIVEKGIHPLITLYRDYYYRIFVRMEDGAKKADNTLEKIGSLYECESCGYSFMGKGFCDRVCPVCGGSLRSMYPAWIGELADVEFLGKVKELLPRFNYLENFPALFKLIGSLTSEQRYGLYYRLDVLSSKLRRNMPSMEEMIKCLGDATRTHFHLQGIKTSKEFHEVLECIKSSSHG</sequence>
<evidence type="ECO:0000313" key="12">
    <source>
        <dbReference type="EMBL" id="QKQ99368.1"/>
    </source>
</evidence>
<feature type="binding site" evidence="10">
    <location>
        <position position="115"/>
    </location>
    <ligand>
        <name>S-adenosyl-L-methionine</name>
        <dbReference type="ChEBI" id="CHEBI:59789"/>
    </ligand>
</feature>
<dbReference type="EMBL" id="CP049074">
    <property type="protein sequence ID" value="QKQ99368.1"/>
    <property type="molecule type" value="Genomic_DNA"/>
</dbReference>
<dbReference type="GO" id="GO:0160104">
    <property type="term" value="F:tRNA (guanine(26)-N2)-dimethyltransferase activity"/>
    <property type="evidence" value="ECO:0007669"/>
    <property type="project" value="UniProtKB-UniRule"/>
</dbReference>
<protein>
    <recommendedName>
        <fullName evidence="9 10">tRNA (guanine(26)-N(2))-dimethyltransferase</fullName>
        <ecNumber evidence="9 10">2.1.1.216</ecNumber>
    </recommendedName>
    <alternativeName>
        <fullName evidence="10">tRNA 2,2-dimethylguanosine-26 methyltransferase</fullName>
    </alternativeName>
    <alternativeName>
        <fullName evidence="10">tRNA(guanine-26,N(2)-N(2)) methyltransferase</fullName>
    </alternativeName>
    <alternativeName>
        <fullName evidence="10">tRNA(m(2,2)G26)dimethyltransferase</fullName>
    </alternativeName>
</protein>
<feature type="binding site" evidence="10">
    <location>
        <position position="245"/>
    </location>
    <ligand>
        <name>Zn(2+)</name>
        <dbReference type="ChEBI" id="CHEBI:29105"/>
    </ligand>
</feature>
<organism evidence="12 13">
    <name type="scientific">Metallosphaera tengchongensis</name>
    <dbReference type="NCBI Taxonomy" id="1532350"/>
    <lineage>
        <taxon>Archaea</taxon>
        <taxon>Thermoproteota</taxon>
        <taxon>Thermoprotei</taxon>
        <taxon>Sulfolobales</taxon>
        <taxon>Sulfolobaceae</taxon>
        <taxon>Metallosphaera</taxon>
    </lineage>
</organism>
<dbReference type="InterPro" id="IPR042296">
    <property type="entry name" value="tRNA_met_Trm1_C"/>
</dbReference>
<evidence type="ECO:0000256" key="10">
    <source>
        <dbReference type="HAMAP-Rule" id="MF_00290"/>
    </source>
</evidence>
<comment type="function">
    <text evidence="10">Dimethylates a single guanine residue at position 26 of a number of tRNAs using S-adenosyl-L-methionine as donor of the methyl groups.</text>
</comment>
<evidence type="ECO:0000313" key="13">
    <source>
        <dbReference type="Proteomes" id="UP000509301"/>
    </source>
</evidence>
<evidence type="ECO:0000256" key="3">
    <source>
        <dbReference type="ARBA" id="ARBA00022679"/>
    </source>
</evidence>
<dbReference type="GO" id="GO:0046872">
    <property type="term" value="F:metal ion binding"/>
    <property type="evidence" value="ECO:0007669"/>
    <property type="project" value="UniProtKB-KW"/>
</dbReference>
<evidence type="ECO:0000256" key="9">
    <source>
        <dbReference type="ARBA" id="ARBA00039099"/>
    </source>
</evidence>
<keyword evidence="2 10" id="KW-0489">Methyltransferase</keyword>
<dbReference type="Gene3D" id="3.40.50.150">
    <property type="entry name" value="Vaccinia Virus protein VP39"/>
    <property type="match status" value="1"/>
</dbReference>
<comment type="catalytic activity">
    <reaction evidence="10">
        <text>guanosine(26) in tRNA + 2 S-adenosyl-L-methionine = N(2)-dimethylguanosine(26) in tRNA + 2 S-adenosyl-L-homocysteine + 2 H(+)</text>
        <dbReference type="Rhea" id="RHEA:43140"/>
        <dbReference type="Rhea" id="RHEA-COMP:10359"/>
        <dbReference type="Rhea" id="RHEA-COMP:10360"/>
        <dbReference type="ChEBI" id="CHEBI:15378"/>
        <dbReference type="ChEBI" id="CHEBI:57856"/>
        <dbReference type="ChEBI" id="CHEBI:59789"/>
        <dbReference type="ChEBI" id="CHEBI:74269"/>
        <dbReference type="ChEBI" id="CHEBI:74513"/>
        <dbReference type="EC" id="2.1.1.216"/>
    </reaction>
</comment>
<evidence type="ECO:0000256" key="11">
    <source>
        <dbReference type="PROSITE-ProRule" id="PRU00958"/>
    </source>
</evidence>
<dbReference type="PANTHER" id="PTHR10631:SF3">
    <property type="entry name" value="TRNA (GUANINE(26)-N(2))-DIMETHYLTRANSFERASE"/>
    <property type="match status" value="1"/>
</dbReference>
<dbReference type="Pfam" id="PF02005">
    <property type="entry name" value="TRM"/>
    <property type="match status" value="1"/>
</dbReference>
<dbReference type="InterPro" id="IPR029063">
    <property type="entry name" value="SAM-dependent_MTases_sf"/>
</dbReference>
<dbReference type="NCBIfam" id="NF003331">
    <property type="entry name" value="PRK04338.1-7"/>
    <property type="match status" value="1"/>
</dbReference>
<dbReference type="EC" id="2.1.1.216" evidence="9 10"/>
<dbReference type="KEGG" id="mten:GWK48_02245"/>
<evidence type="ECO:0000256" key="8">
    <source>
        <dbReference type="ARBA" id="ARBA00022884"/>
    </source>
</evidence>
<dbReference type="RefSeq" id="WP_174629216.1">
    <property type="nucleotide sequence ID" value="NZ_CP049074.1"/>
</dbReference>
<dbReference type="HAMAP" id="MF_00290">
    <property type="entry name" value="tRNA_dimethyltr_TRM1"/>
    <property type="match status" value="1"/>
</dbReference>
<feature type="binding site" evidence="10">
    <location>
        <position position="265"/>
    </location>
    <ligand>
        <name>Zn(2+)</name>
        <dbReference type="ChEBI" id="CHEBI:29105"/>
    </ligand>
</feature>